<organism evidence="2 3">
    <name type="scientific">Acidaminococcus intestini</name>
    <dbReference type="NCBI Taxonomy" id="187327"/>
    <lineage>
        <taxon>Bacteria</taxon>
        <taxon>Bacillati</taxon>
        <taxon>Bacillota</taxon>
        <taxon>Negativicutes</taxon>
        <taxon>Acidaminococcales</taxon>
        <taxon>Acidaminococcaceae</taxon>
        <taxon>Acidaminococcus</taxon>
    </lineage>
</organism>
<comment type="caution">
    <text evidence="2">The sequence shown here is derived from an EMBL/GenBank/DDBJ whole genome shotgun (WGS) entry which is preliminary data.</text>
</comment>
<feature type="domain" description="DUF4037" evidence="1">
    <location>
        <begin position="126"/>
        <end position="226"/>
    </location>
</feature>
<evidence type="ECO:0000313" key="2">
    <source>
        <dbReference type="EMBL" id="MBS5518840.1"/>
    </source>
</evidence>
<proteinExistence type="predicted"/>
<gene>
    <name evidence="2" type="ORF">KHX13_00610</name>
</gene>
<sequence length="314" mass="35918">MMQGLVLSRRFWEDVVRPKIEMNLPDALSYLAAGLCGEGSECFSFDDAISRDHDWGPGVMLFLEKKDAPQWEERLRQLYASLPKSFLGVPPRQDMGGSKRVGVLTIEGFFQRLTGFEKGPQTLADWMHCDEARLSMAVNGSLFYDAPGAMTETRRRLKTACPRDVWLTKMAHDLFYMAQAGQYNYPRCTARKDLGAMTFSKSGFLFSAMQLIHHLNHAYAPFYKWLYRSVGTLSETYGTLPLFEDLLMTQDTERSMALIEAISGRLSRTLMDLGLVPEGVGTFLTEHALYVQAKIKDDKLRRRNIMEEPRLWKR</sequence>
<evidence type="ECO:0000313" key="3">
    <source>
        <dbReference type="Proteomes" id="UP000754226"/>
    </source>
</evidence>
<dbReference type="AlphaFoldDB" id="A0A943I0F7"/>
<dbReference type="EMBL" id="JAGZCZ010000001">
    <property type="protein sequence ID" value="MBS5518840.1"/>
    <property type="molecule type" value="Genomic_DNA"/>
</dbReference>
<name>A0A943I0F7_9FIRM</name>
<dbReference type="Proteomes" id="UP000754226">
    <property type="component" value="Unassembled WGS sequence"/>
</dbReference>
<dbReference type="Pfam" id="PF13228">
    <property type="entry name" value="DUF4037"/>
    <property type="match status" value="1"/>
</dbReference>
<dbReference type="InterPro" id="IPR025117">
    <property type="entry name" value="DUF4037"/>
</dbReference>
<reference evidence="2" key="1">
    <citation type="submission" date="2021-02" db="EMBL/GenBank/DDBJ databases">
        <title>Infant gut strain persistence is associated with maternal origin, phylogeny, and functional potential including surface adhesion and iron acquisition.</title>
        <authorList>
            <person name="Lou Y.C."/>
        </authorList>
    </citation>
    <scope>NUCLEOTIDE SEQUENCE</scope>
    <source>
        <strain evidence="2">L3_106_000M1_dasL3_106_000M1_concoct_15</strain>
    </source>
</reference>
<protein>
    <submittedName>
        <fullName evidence="2">DUF4037 domain-containing protein</fullName>
    </submittedName>
</protein>
<evidence type="ECO:0000259" key="1">
    <source>
        <dbReference type="Pfam" id="PF13228"/>
    </source>
</evidence>
<accession>A0A943I0F7</accession>